<dbReference type="Gene3D" id="3.30.70.3460">
    <property type="match status" value="2"/>
</dbReference>
<evidence type="ECO:0000256" key="5">
    <source>
        <dbReference type="ARBA" id="ARBA00048470"/>
    </source>
</evidence>
<protein>
    <recommendedName>
        <fullName evidence="4">siroheme decarboxylase</fullName>
        <ecNumber evidence="4">4.1.1.111</ecNumber>
    </recommendedName>
</protein>
<reference evidence="8" key="1">
    <citation type="journal article" date="2020" name="mSystems">
        <title>Genome- and Community-Level Interaction Insights into Carbon Utilization and Element Cycling Functions of Hydrothermarchaeota in Hydrothermal Sediment.</title>
        <authorList>
            <person name="Zhou Z."/>
            <person name="Liu Y."/>
            <person name="Xu W."/>
            <person name="Pan J."/>
            <person name="Luo Z.H."/>
            <person name="Li M."/>
        </authorList>
    </citation>
    <scope>NUCLEOTIDE SEQUENCE [LARGE SCALE GENOMIC DNA]</scope>
    <source>
        <strain evidence="9">SpSt-10</strain>
        <strain evidence="8">SpSt-97</strain>
    </source>
</reference>
<dbReference type="EMBL" id="DTPI01000033">
    <property type="protein sequence ID" value="HGE66943.1"/>
    <property type="molecule type" value="Genomic_DNA"/>
</dbReference>
<comment type="similarity">
    <text evidence="3">Belongs to the Ahb/Nir family.</text>
</comment>
<evidence type="ECO:0000313" key="8">
    <source>
        <dbReference type="EMBL" id="HGE66943.1"/>
    </source>
</evidence>
<evidence type="ECO:0000259" key="6">
    <source>
        <dbReference type="Pfam" id="PF17805"/>
    </source>
</evidence>
<dbReference type="Pfam" id="PF22451">
    <property type="entry name" value="NirdL-like_HTH"/>
    <property type="match status" value="1"/>
</dbReference>
<evidence type="ECO:0000256" key="2">
    <source>
        <dbReference type="ARBA" id="ARBA00023444"/>
    </source>
</evidence>
<dbReference type="InterPro" id="IPR040523">
    <property type="entry name" value="AsnC_trans_reg2"/>
</dbReference>
<accession>A0A7C3YN72</accession>
<dbReference type="EC" id="4.1.1.111" evidence="4"/>
<dbReference type="EMBL" id="DRUC01000102">
    <property type="protein sequence ID" value="HHF48837.1"/>
    <property type="molecule type" value="Genomic_DNA"/>
</dbReference>
<feature type="domain" description="Siroheme decarboxylase AsnC-like ligand binding" evidence="6">
    <location>
        <begin position="230"/>
        <end position="313"/>
    </location>
</feature>
<dbReference type="InterPro" id="IPR050684">
    <property type="entry name" value="HTH-Siroheme_Decarb"/>
</dbReference>
<dbReference type="InterPro" id="IPR053953">
    <property type="entry name" value="NirdL-like_HTH"/>
</dbReference>
<dbReference type="GO" id="GO:0016829">
    <property type="term" value="F:lyase activity"/>
    <property type="evidence" value="ECO:0007669"/>
    <property type="project" value="UniProtKB-KW"/>
</dbReference>
<dbReference type="AlphaFoldDB" id="A0A7C3YN72"/>
<evidence type="ECO:0000256" key="4">
    <source>
        <dbReference type="ARBA" id="ARBA00023471"/>
    </source>
</evidence>
<gene>
    <name evidence="9" type="ORF">ENL48_06910</name>
    <name evidence="8" type="ORF">ENX77_07525</name>
</gene>
<comment type="pathway">
    <text evidence="2">Porphyrin-containing compound metabolism.</text>
</comment>
<dbReference type="PANTHER" id="PTHR43413">
    <property type="entry name" value="TRANSCRIPTIONAL REGULATOR, ASNC FAMILY"/>
    <property type="match status" value="1"/>
</dbReference>
<dbReference type="PANTHER" id="PTHR43413:SF1">
    <property type="entry name" value="SIROHEME DECARBOXYLASE NIRL SUBUNIT"/>
    <property type="match status" value="1"/>
</dbReference>
<proteinExistence type="inferred from homology"/>
<comment type="catalytic activity">
    <reaction evidence="5">
        <text>siroheme + 2 H(+) = 12,18-didecarboxysiroheme + 2 CO2</text>
        <dbReference type="Rhea" id="RHEA:19093"/>
        <dbReference type="ChEBI" id="CHEBI:15378"/>
        <dbReference type="ChEBI" id="CHEBI:16526"/>
        <dbReference type="ChEBI" id="CHEBI:60052"/>
        <dbReference type="ChEBI" id="CHEBI:140497"/>
        <dbReference type="EC" id="4.1.1.111"/>
    </reaction>
</comment>
<keyword evidence="1" id="KW-0456">Lyase</keyword>
<evidence type="ECO:0000256" key="3">
    <source>
        <dbReference type="ARBA" id="ARBA00023457"/>
    </source>
</evidence>
<name>A0A7C3YN72_9EURY</name>
<feature type="domain" description="Siroheme decarboxylase NirL-like HTH" evidence="7">
    <location>
        <begin position="6"/>
        <end position="51"/>
    </location>
</feature>
<evidence type="ECO:0000259" key="7">
    <source>
        <dbReference type="Pfam" id="PF22451"/>
    </source>
</evidence>
<feature type="domain" description="Siroheme decarboxylase AsnC-like ligand binding" evidence="6">
    <location>
        <begin position="66"/>
        <end position="143"/>
    </location>
</feature>
<comment type="caution">
    <text evidence="8">The sequence shown here is derived from an EMBL/GenBank/DDBJ whole genome shotgun (WGS) entry which is preliminary data.</text>
</comment>
<sequence>MKVGLDSELLMEAQYNLPLTETPFIDLAENLGRDYREVERDLRSYIEGGVIKRVGPQLNYKAFREIGFAALVGAKIENIEKAVRIINAEKGVKHNFLRNHPVYNLWFTIKAESLEILTSKVKSLMRDCEADRYLILPSKRVYKMDVKYDLYRGVSWSEMFEKRDNITKIEDDEIKRMLMDMERNFAVEERPFRKFSERYGYKEGELVDLISEMIKERVVRDFYAVLNGQKSGFVENGMNLVRTDNPERVAKKLLKFPEITHLVERSVKEDWNYPLYFMVHAVNRKIIKEIAERAMEIEGIEEIKILFSLKSFKD</sequence>
<organism evidence="8">
    <name type="scientific">Geoglobus ahangari</name>
    <dbReference type="NCBI Taxonomy" id="113653"/>
    <lineage>
        <taxon>Archaea</taxon>
        <taxon>Methanobacteriati</taxon>
        <taxon>Methanobacteriota</taxon>
        <taxon>Archaeoglobi</taxon>
        <taxon>Archaeoglobales</taxon>
        <taxon>Archaeoglobaceae</taxon>
        <taxon>Geoglobus</taxon>
    </lineage>
</organism>
<evidence type="ECO:0000313" key="9">
    <source>
        <dbReference type="EMBL" id="HHF48837.1"/>
    </source>
</evidence>
<evidence type="ECO:0000256" key="1">
    <source>
        <dbReference type="ARBA" id="ARBA00023239"/>
    </source>
</evidence>
<dbReference type="Pfam" id="PF17805">
    <property type="entry name" value="AsnC_trans_reg2"/>
    <property type="match status" value="2"/>
</dbReference>